<dbReference type="AlphaFoldDB" id="A0A835XZQ1"/>
<dbReference type="EMBL" id="JAEHOE010000039">
    <property type="protein sequence ID" value="KAG2493201.1"/>
    <property type="molecule type" value="Genomic_DNA"/>
</dbReference>
<evidence type="ECO:0000313" key="3">
    <source>
        <dbReference type="EMBL" id="KAG2493201.1"/>
    </source>
</evidence>
<gene>
    <name evidence="3" type="ORF">HYH03_008621</name>
</gene>
<protein>
    <submittedName>
        <fullName evidence="3">Uncharacterized protein</fullName>
    </submittedName>
</protein>
<reference evidence="3" key="1">
    <citation type="journal article" date="2020" name="bioRxiv">
        <title>Comparative genomics of Chlamydomonas.</title>
        <authorList>
            <person name="Craig R.J."/>
            <person name="Hasan A.R."/>
            <person name="Ness R.W."/>
            <person name="Keightley P.D."/>
        </authorList>
    </citation>
    <scope>NUCLEOTIDE SEQUENCE</scope>
    <source>
        <strain evidence="3">CCAP 11/70</strain>
    </source>
</reference>
<organism evidence="3 4">
    <name type="scientific">Edaphochlamys debaryana</name>
    <dbReference type="NCBI Taxonomy" id="47281"/>
    <lineage>
        <taxon>Eukaryota</taxon>
        <taxon>Viridiplantae</taxon>
        <taxon>Chlorophyta</taxon>
        <taxon>core chlorophytes</taxon>
        <taxon>Chlorophyceae</taxon>
        <taxon>CS clade</taxon>
        <taxon>Chlamydomonadales</taxon>
        <taxon>Chlamydomonadales incertae sedis</taxon>
        <taxon>Edaphochlamys</taxon>
    </lineage>
</organism>
<evidence type="ECO:0000313" key="4">
    <source>
        <dbReference type="Proteomes" id="UP000612055"/>
    </source>
</evidence>
<sequence>MEASSAADNTSTEEKEVELLAVTRLNELNELAPKLSAEKGLGDIDFTRLSEEEVRTMLQLRAQEEEQVQAEGSTSGQAGRGGNKGGGGRTKKGGSGGGASAAARRELEGLAAASARYAQVAAPPGAAEAAEAAVAAGSVAEGVPVALGTAVSVRPPGPPVVADATTLAAYRSALAELEGGRAAGVPLEAALAAVRLRNAGLKLELARSKHEGLRRQEHKCVAEMEHVTGEKWHPSKVMAAIDSKKVNRRVARTISITARCRQAAREVRGLQLLVGEYEEALGALEERRARMEQAQAFCEQVTSDLFRGSGAGDARENELEADADALLPRLAELQRHRGAYEQARLMLGNTRSCLSKARKELRTATVLAHVDFWTDVVVLVLRVVLAVAGGEAGGAAPAGTGGPSVGSVVAIALVPDMPVASRQLAGLRTGGTLLAVFDLLDFSVGDLAVLLHVSKQYDVVKKKLKQVKNACAWIQGWIQRSEDDTRALEEVLAAKRGALFDYRLGLLKAWVEGAAAAPAVGTAAAAAQ</sequence>
<accession>A0A835XZQ1</accession>
<feature type="compositionally biased region" description="Gly residues" evidence="2">
    <location>
        <begin position="78"/>
        <end position="99"/>
    </location>
</feature>
<dbReference type="PANTHER" id="PTHR21974:SF2">
    <property type="entry name" value="RE15880P"/>
    <property type="match status" value="1"/>
</dbReference>
<name>A0A835XZQ1_9CHLO</name>
<keyword evidence="1" id="KW-0175">Coiled coil</keyword>
<dbReference type="PANTHER" id="PTHR21974">
    <property type="entry name" value="RE15880P"/>
    <property type="match status" value="1"/>
</dbReference>
<dbReference type="Proteomes" id="UP000612055">
    <property type="component" value="Unassembled WGS sequence"/>
</dbReference>
<comment type="caution">
    <text evidence="3">The sequence shown here is derived from an EMBL/GenBank/DDBJ whole genome shotgun (WGS) entry which is preliminary data.</text>
</comment>
<evidence type="ECO:0000256" key="2">
    <source>
        <dbReference type="SAM" id="MobiDB-lite"/>
    </source>
</evidence>
<proteinExistence type="predicted"/>
<feature type="coiled-coil region" evidence="1">
    <location>
        <begin position="267"/>
        <end position="294"/>
    </location>
</feature>
<evidence type="ECO:0000256" key="1">
    <source>
        <dbReference type="SAM" id="Coils"/>
    </source>
</evidence>
<keyword evidence="4" id="KW-1185">Reference proteome</keyword>
<feature type="region of interest" description="Disordered" evidence="2">
    <location>
        <begin position="64"/>
        <end position="102"/>
    </location>
</feature>